<dbReference type="GO" id="GO:0000278">
    <property type="term" value="P:mitotic cell cycle"/>
    <property type="evidence" value="ECO:0007669"/>
    <property type="project" value="TreeGrafter"/>
</dbReference>
<comment type="function">
    <text evidence="1">DNA polymerase II participates in chromosomal DNA replication.</text>
</comment>
<name>A0AAD7ILA1_9AGAR</name>
<dbReference type="GO" id="GO:0045004">
    <property type="term" value="P:DNA replication proofreading"/>
    <property type="evidence" value="ECO:0007669"/>
    <property type="project" value="TreeGrafter"/>
</dbReference>
<keyword evidence="1" id="KW-0238">DNA-binding</keyword>
<keyword evidence="1" id="KW-0408">Iron</keyword>
<comment type="cofactor">
    <cofactor evidence="1">
        <name>[4Fe-4S] cluster</name>
        <dbReference type="ChEBI" id="CHEBI:49883"/>
    </cofactor>
</comment>
<dbReference type="InterPro" id="IPR029703">
    <property type="entry name" value="POL2"/>
</dbReference>
<dbReference type="AlphaFoldDB" id="A0AAD7ILA1"/>
<dbReference type="InterPro" id="IPR055191">
    <property type="entry name" value="POL2_thumb"/>
</dbReference>
<dbReference type="GO" id="GO:0003677">
    <property type="term" value="F:DNA binding"/>
    <property type="evidence" value="ECO:0007669"/>
    <property type="project" value="UniProtKB-KW"/>
</dbReference>
<comment type="similarity">
    <text evidence="1">Belongs to the DNA polymerase type-B family.</text>
</comment>
<dbReference type="GO" id="GO:0006272">
    <property type="term" value="P:leading strand elongation"/>
    <property type="evidence" value="ECO:0007669"/>
    <property type="project" value="TreeGrafter"/>
</dbReference>
<feature type="compositionally biased region" description="Pro residues" evidence="2">
    <location>
        <begin position="45"/>
        <end position="54"/>
    </location>
</feature>
<comment type="caution">
    <text evidence="4">The sequence shown here is derived from an EMBL/GenBank/DDBJ whole genome shotgun (WGS) entry which is preliminary data.</text>
</comment>
<dbReference type="GO" id="GO:0008622">
    <property type="term" value="C:epsilon DNA polymerase complex"/>
    <property type="evidence" value="ECO:0007669"/>
    <property type="project" value="InterPro"/>
</dbReference>
<keyword evidence="1" id="KW-0539">Nucleus</keyword>
<reference evidence="4" key="1">
    <citation type="submission" date="2023-03" db="EMBL/GenBank/DDBJ databases">
        <title>Massive genome expansion in bonnet fungi (Mycena s.s.) driven by repeated elements and novel gene families across ecological guilds.</title>
        <authorList>
            <consortium name="Lawrence Berkeley National Laboratory"/>
            <person name="Harder C.B."/>
            <person name="Miyauchi S."/>
            <person name="Viragh M."/>
            <person name="Kuo A."/>
            <person name="Thoen E."/>
            <person name="Andreopoulos B."/>
            <person name="Lu D."/>
            <person name="Skrede I."/>
            <person name="Drula E."/>
            <person name="Henrissat B."/>
            <person name="Morin E."/>
            <person name="Kohler A."/>
            <person name="Barry K."/>
            <person name="LaButti K."/>
            <person name="Morin E."/>
            <person name="Salamov A."/>
            <person name="Lipzen A."/>
            <person name="Mereny Z."/>
            <person name="Hegedus B."/>
            <person name="Baldrian P."/>
            <person name="Stursova M."/>
            <person name="Weitz H."/>
            <person name="Taylor A."/>
            <person name="Grigoriev I.V."/>
            <person name="Nagy L.G."/>
            <person name="Martin F."/>
            <person name="Kauserud H."/>
        </authorList>
    </citation>
    <scope>NUCLEOTIDE SEQUENCE</scope>
    <source>
        <strain evidence="4">CBHHK188m</strain>
    </source>
</reference>
<dbReference type="EMBL" id="JARJLG010000106">
    <property type="protein sequence ID" value="KAJ7744779.1"/>
    <property type="molecule type" value="Genomic_DNA"/>
</dbReference>
<keyword evidence="1" id="KW-0548">Nucleotidyltransferase</keyword>
<dbReference type="GO" id="GO:0006287">
    <property type="term" value="P:base-excision repair, gap-filling"/>
    <property type="evidence" value="ECO:0007669"/>
    <property type="project" value="TreeGrafter"/>
</dbReference>
<evidence type="ECO:0000259" key="3">
    <source>
        <dbReference type="Pfam" id="PF22634"/>
    </source>
</evidence>
<comment type="catalytic activity">
    <reaction evidence="1">
        <text>DNA(n) + a 2'-deoxyribonucleoside 5'-triphosphate = DNA(n+1) + diphosphate</text>
        <dbReference type="Rhea" id="RHEA:22508"/>
        <dbReference type="Rhea" id="RHEA-COMP:17339"/>
        <dbReference type="Rhea" id="RHEA-COMP:17340"/>
        <dbReference type="ChEBI" id="CHEBI:33019"/>
        <dbReference type="ChEBI" id="CHEBI:61560"/>
        <dbReference type="ChEBI" id="CHEBI:173112"/>
        <dbReference type="EC" id="2.7.7.7"/>
    </reaction>
</comment>
<sequence length="250" mass="27460">MYVVVLGIPDRSRVPARPTTVQGKPCCRCRGLLLANLILGHPLPPFARPSPSPRIDPATANDDDATDYGGSASSTATVSSVAELQTTRPMPRLRTACQVEAVGTGLDPPSRDSLSAEESVKRTYLRKWLKDNTSRTLNCDLSLIGSTTIERLGSVIQKLITIPAVMQKVANPVPRVRHLDWLHRRVAGAVDKFKQNKVTDFFKVMKALQAQQTRPRDIEDFGNTGGRCLAVVTKKNCKTSPEPEEDIFSR</sequence>
<comment type="subcellular location">
    <subcellularLocation>
        <location evidence="1">Nucleus</location>
    </subcellularLocation>
</comment>
<dbReference type="Pfam" id="PF22634">
    <property type="entry name" value="POL2_thumb"/>
    <property type="match status" value="1"/>
</dbReference>
<keyword evidence="1" id="KW-0411">Iron-sulfur</keyword>
<keyword evidence="1" id="KW-0808">Transferase</keyword>
<gene>
    <name evidence="4" type="ORF">DFH07DRAFT_978095</name>
</gene>
<feature type="region of interest" description="Disordered" evidence="2">
    <location>
        <begin position="45"/>
        <end position="77"/>
    </location>
</feature>
<protein>
    <recommendedName>
        <fullName evidence="1">DNA polymerase epsilon catalytic subunit</fullName>
        <ecNumber evidence="1">2.7.7.7</ecNumber>
    </recommendedName>
</protein>
<evidence type="ECO:0000256" key="1">
    <source>
        <dbReference type="RuleBase" id="RU365029"/>
    </source>
</evidence>
<keyword evidence="1" id="KW-0235">DNA replication</keyword>
<keyword evidence="1" id="KW-0479">Metal-binding</keyword>
<evidence type="ECO:0000313" key="5">
    <source>
        <dbReference type="Proteomes" id="UP001215280"/>
    </source>
</evidence>
<dbReference type="GO" id="GO:0006297">
    <property type="term" value="P:nucleotide-excision repair, DNA gap filling"/>
    <property type="evidence" value="ECO:0007669"/>
    <property type="project" value="TreeGrafter"/>
</dbReference>
<proteinExistence type="inferred from homology"/>
<dbReference type="GO" id="GO:0051539">
    <property type="term" value="F:4 iron, 4 sulfur cluster binding"/>
    <property type="evidence" value="ECO:0007669"/>
    <property type="project" value="UniProtKB-KW"/>
</dbReference>
<dbReference type="GO" id="GO:0008270">
    <property type="term" value="F:zinc ion binding"/>
    <property type="evidence" value="ECO:0007669"/>
    <property type="project" value="UniProtKB-KW"/>
</dbReference>
<dbReference type="EC" id="2.7.7.7" evidence="1"/>
<accession>A0AAD7ILA1</accession>
<dbReference type="PANTHER" id="PTHR10670">
    <property type="entry name" value="DNA POLYMERASE EPSILON CATALYTIC SUBUNIT A"/>
    <property type="match status" value="1"/>
</dbReference>
<dbReference type="GO" id="GO:0003887">
    <property type="term" value="F:DNA-directed DNA polymerase activity"/>
    <property type="evidence" value="ECO:0007669"/>
    <property type="project" value="UniProtKB-KW"/>
</dbReference>
<keyword evidence="1" id="KW-0863">Zinc-finger</keyword>
<keyword evidence="1" id="KW-0004">4Fe-4S</keyword>
<keyword evidence="1" id="KW-0239">DNA-directed DNA polymerase</keyword>
<dbReference type="Proteomes" id="UP001215280">
    <property type="component" value="Unassembled WGS sequence"/>
</dbReference>
<keyword evidence="1" id="KW-0862">Zinc</keyword>
<keyword evidence="5" id="KW-1185">Reference proteome</keyword>
<feature type="domain" description="DNA polymerase epsilon ,catalytic subunit A thumb" evidence="3">
    <location>
        <begin position="115"/>
        <end position="167"/>
    </location>
</feature>
<evidence type="ECO:0000256" key="2">
    <source>
        <dbReference type="SAM" id="MobiDB-lite"/>
    </source>
</evidence>
<dbReference type="PANTHER" id="PTHR10670:SF0">
    <property type="entry name" value="DNA POLYMERASE EPSILON CATALYTIC SUBUNIT A"/>
    <property type="match status" value="1"/>
</dbReference>
<dbReference type="GO" id="GO:0008310">
    <property type="term" value="F:single-stranded DNA 3'-5' DNA exonuclease activity"/>
    <property type="evidence" value="ECO:0007669"/>
    <property type="project" value="TreeGrafter"/>
</dbReference>
<organism evidence="4 5">
    <name type="scientific">Mycena maculata</name>
    <dbReference type="NCBI Taxonomy" id="230809"/>
    <lineage>
        <taxon>Eukaryota</taxon>
        <taxon>Fungi</taxon>
        <taxon>Dikarya</taxon>
        <taxon>Basidiomycota</taxon>
        <taxon>Agaricomycotina</taxon>
        <taxon>Agaricomycetes</taxon>
        <taxon>Agaricomycetidae</taxon>
        <taxon>Agaricales</taxon>
        <taxon>Marasmiineae</taxon>
        <taxon>Mycenaceae</taxon>
        <taxon>Mycena</taxon>
    </lineage>
</organism>
<evidence type="ECO:0000313" key="4">
    <source>
        <dbReference type="EMBL" id="KAJ7744779.1"/>
    </source>
</evidence>